<dbReference type="GO" id="GO:0006281">
    <property type="term" value="P:DNA repair"/>
    <property type="evidence" value="ECO:0007669"/>
    <property type="project" value="UniProtKB-KW"/>
</dbReference>
<evidence type="ECO:0000313" key="9">
    <source>
        <dbReference type="EMBL" id="KAK3582623.1"/>
    </source>
</evidence>
<evidence type="ECO:0000256" key="5">
    <source>
        <dbReference type="ARBA" id="ARBA00022840"/>
    </source>
</evidence>
<keyword evidence="8" id="KW-0175">Coiled coil</keyword>
<feature type="coiled-coil region" evidence="8">
    <location>
        <begin position="118"/>
        <end position="152"/>
    </location>
</feature>
<evidence type="ECO:0000256" key="4">
    <source>
        <dbReference type="ARBA" id="ARBA00022763"/>
    </source>
</evidence>
<dbReference type="GO" id="GO:0006310">
    <property type="term" value="P:DNA recombination"/>
    <property type="evidence" value="ECO:0007669"/>
    <property type="project" value="InterPro"/>
</dbReference>
<organism evidence="9 10">
    <name type="scientific">Potamilus streckersoni</name>
    <dbReference type="NCBI Taxonomy" id="2493646"/>
    <lineage>
        <taxon>Eukaryota</taxon>
        <taxon>Metazoa</taxon>
        <taxon>Spiralia</taxon>
        <taxon>Lophotrochozoa</taxon>
        <taxon>Mollusca</taxon>
        <taxon>Bivalvia</taxon>
        <taxon>Autobranchia</taxon>
        <taxon>Heteroconchia</taxon>
        <taxon>Palaeoheterodonta</taxon>
        <taxon>Unionida</taxon>
        <taxon>Unionoidea</taxon>
        <taxon>Unionidae</taxon>
        <taxon>Ambleminae</taxon>
        <taxon>Lampsilini</taxon>
        <taxon>Potamilus</taxon>
    </lineage>
</organism>
<keyword evidence="3" id="KW-0547">Nucleotide-binding</keyword>
<dbReference type="AlphaFoldDB" id="A0AAE0RZZ7"/>
<evidence type="ECO:0000313" key="10">
    <source>
        <dbReference type="Proteomes" id="UP001195483"/>
    </source>
</evidence>
<keyword evidence="6" id="KW-0234">DNA repair</keyword>
<dbReference type="EMBL" id="JAEAOA010001427">
    <property type="protein sequence ID" value="KAK3582623.1"/>
    <property type="molecule type" value="Genomic_DNA"/>
</dbReference>
<keyword evidence="10" id="KW-1185">Reference proteome</keyword>
<evidence type="ECO:0000256" key="7">
    <source>
        <dbReference type="ARBA" id="ARBA00033408"/>
    </source>
</evidence>
<evidence type="ECO:0000256" key="2">
    <source>
        <dbReference type="ARBA" id="ARBA00021315"/>
    </source>
</evidence>
<comment type="similarity">
    <text evidence="1">Belongs to the RecN family.</text>
</comment>
<evidence type="ECO:0000256" key="3">
    <source>
        <dbReference type="ARBA" id="ARBA00022741"/>
    </source>
</evidence>
<dbReference type="InterPro" id="IPR027417">
    <property type="entry name" value="P-loop_NTPase"/>
</dbReference>
<sequence length="358" mass="40197">MQLKEINSLNPQPNEIETLLTEEKILENSEALLRDTTKLDEILYGDDNSIHNQLFASHLLDCRSVIDDVNQHVQSYQSKIEFNPIHLEELRERSVALNQLRKKYGGSLEQVLAYKEKIEKEVSLVENFDEEIAKLKNEIANIRLRLNERALQLSFKRQEVASQLSHLIELKLKELGIANSTFHVDFKKSENINGDVSFEGKTYEVNASGLDTIEFLISTNIGESLKPLIKVASGGEISRIMLAIKSILAKSSQLPVLVFDEIDTGISGKIAQAVGFSLKKLSNYHQLIVITHLPQVAAMKETHFRVEKSIQGERTYTTVKQLSDAEHEAEVATLLAGATITEASLRSAKELIHASRNI</sequence>
<dbReference type="GO" id="GO:0005524">
    <property type="term" value="F:ATP binding"/>
    <property type="evidence" value="ECO:0007669"/>
    <property type="project" value="UniProtKB-KW"/>
</dbReference>
<gene>
    <name evidence="9" type="ORF">CHS0354_024177</name>
</gene>
<keyword evidence="5" id="KW-0067">ATP-binding</keyword>
<name>A0AAE0RZZ7_9BIVA</name>
<comment type="caution">
    <text evidence="9">The sequence shown here is derived from an EMBL/GenBank/DDBJ whole genome shotgun (WGS) entry which is preliminary data.</text>
</comment>
<dbReference type="FunFam" id="3.40.50.300:FF:000356">
    <property type="entry name" value="DNA repair protein RecN"/>
    <property type="match status" value="1"/>
</dbReference>
<protein>
    <recommendedName>
        <fullName evidence="2">DNA repair protein RecN</fullName>
    </recommendedName>
    <alternativeName>
        <fullName evidence="7">Recombination protein N</fullName>
    </alternativeName>
</protein>
<evidence type="ECO:0000256" key="8">
    <source>
        <dbReference type="SAM" id="Coils"/>
    </source>
</evidence>
<keyword evidence="4" id="KW-0227">DNA damage</keyword>
<reference evidence="9" key="3">
    <citation type="submission" date="2023-05" db="EMBL/GenBank/DDBJ databases">
        <authorList>
            <person name="Smith C.H."/>
        </authorList>
    </citation>
    <scope>NUCLEOTIDE SEQUENCE</scope>
    <source>
        <strain evidence="9">CHS0354</strain>
        <tissue evidence="9">Mantle</tissue>
    </source>
</reference>
<dbReference type="CDD" id="cd03241">
    <property type="entry name" value="ABC_RecN"/>
    <property type="match status" value="1"/>
</dbReference>
<dbReference type="SUPFAM" id="SSF52540">
    <property type="entry name" value="P-loop containing nucleoside triphosphate hydrolases"/>
    <property type="match status" value="1"/>
</dbReference>
<reference evidence="9" key="1">
    <citation type="journal article" date="2021" name="Genome Biol. Evol.">
        <title>A High-Quality Reference Genome for a Parasitic Bivalve with Doubly Uniparental Inheritance (Bivalvia: Unionida).</title>
        <authorList>
            <person name="Smith C.H."/>
        </authorList>
    </citation>
    <scope>NUCLEOTIDE SEQUENCE</scope>
    <source>
        <strain evidence="9">CHS0354</strain>
    </source>
</reference>
<accession>A0AAE0RZZ7</accession>
<evidence type="ECO:0000256" key="1">
    <source>
        <dbReference type="ARBA" id="ARBA00009441"/>
    </source>
</evidence>
<dbReference type="InterPro" id="IPR004604">
    <property type="entry name" value="DNA_recomb/repair_RecN"/>
</dbReference>
<dbReference type="Gene3D" id="3.40.50.300">
    <property type="entry name" value="P-loop containing nucleotide triphosphate hydrolases"/>
    <property type="match status" value="1"/>
</dbReference>
<proteinExistence type="inferred from homology"/>
<dbReference type="Proteomes" id="UP001195483">
    <property type="component" value="Unassembled WGS sequence"/>
</dbReference>
<reference evidence="9" key="2">
    <citation type="journal article" date="2021" name="Genome Biol. Evol.">
        <title>Developing a high-quality reference genome for a parasitic bivalve with doubly uniparental inheritance (Bivalvia: Unionida).</title>
        <authorList>
            <person name="Smith C.H."/>
        </authorList>
    </citation>
    <scope>NUCLEOTIDE SEQUENCE</scope>
    <source>
        <strain evidence="9">CHS0354</strain>
        <tissue evidence="9">Mantle</tissue>
    </source>
</reference>
<dbReference type="PANTHER" id="PTHR11059:SF0">
    <property type="entry name" value="DNA REPAIR PROTEIN RECN"/>
    <property type="match status" value="1"/>
</dbReference>
<evidence type="ECO:0000256" key="6">
    <source>
        <dbReference type="ARBA" id="ARBA00023204"/>
    </source>
</evidence>
<dbReference type="PANTHER" id="PTHR11059">
    <property type="entry name" value="DNA REPAIR PROTEIN RECN"/>
    <property type="match status" value="1"/>
</dbReference>